<dbReference type="PROSITE" id="PS50943">
    <property type="entry name" value="HTH_CROC1"/>
    <property type="match status" value="1"/>
</dbReference>
<evidence type="ECO:0000259" key="3">
    <source>
        <dbReference type="PROSITE" id="PS50943"/>
    </source>
</evidence>
<dbReference type="Proteomes" id="UP000189796">
    <property type="component" value="Chromosome I"/>
</dbReference>
<accession>A0A1M5Y4M4</accession>
<dbReference type="PANTHER" id="PTHR46558:SF4">
    <property type="entry name" value="DNA-BIDING PHAGE PROTEIN"/>
    <property type="match status" value="1"/>
</dbReference>
<feature type="compositionally biased region" description="Basic residues" evidence="2">
    <location>
        <begin position="86"/>
        <end position="103"/>
    </location>
</feature>
<evidence type="ECO:0000256" key="2">
    <source>
        <dbReference type="SAM" id="MobiDB-lite"/>
    </source>
</evidence>
<evidence type="ECO:0000313" key="4">
    <source>
        <dbReference type="EMBL" id="SHI07045.1"/>
    </source>
</evidence>
<gene>
    <name evidence="4" type="ORF">SAMN05443248_7920</name>
</gene>
<dbReference type="EMBL" id="LT670817">
    <property type="protein sequence ID" value="SHI07045.1"/>
    <property type="molecule type" value="Genomic_DNA"/>
</dbReference>
<feature type="domain" description="HTH cro/C1-type" evidence="3">
    <location>
        <begin position="23"/>
        <end position="77"/>
    </location>
</feature>
<dbReference type="Gene3D" id="1.10.260.40">
    <property type="entry name" value="lambda repressor-like DNA-binding domains"/>
    <property type="match status" value="1"/>
</dbReference>
<organism evidence="4 5">
    <name type="scientific">Bradyrhizobium erythrophlei</name>
    <dbReference type="NCBI Taxonomy" id="1437360"/>
    <lineage>
        <taxon>Bacteria</taxon>
        <taxon>Pseudomonadati</taxon>
        <taxon>Pseudomonadota</taxon>
        <taxon>Alphaproteobacteria</taxon>
        <taxon>Hyphomicrobiales</taxon>
        <taxon>Nitrobacteraceae</taxon>
        <taxon>Bradyrhizobium</taxon>
    </lineage>
</organism>
<name>A0A1M5Y4M4_9BRAD</name>
<feature type="region of interest" description="Disordered" evidence="2">
    <location>
        <begin position="1"/>
        <end position="20"/>
    </location>
</feature>
<feature type="region of interest" description="Disordered" evidence="2">
    <location>
        <begin position="81"/>
        <end position="112"/>
    </location>
</feature>
<dbReference type="CDD" id="cd00093">
    <property type="entry name" value="HTH_XRE"/>
    <property type="match status" value="1"/>
</dbReference>
<dbReference type="AlphaFoldDB" id="A0A1M5Y4M4"/>
<sequence length="112" mass="12305">MKKLRPPSPRSANSIDKHFGDQIRNRRQAISMTQDHLGQELGVSFQQIQKYESGKNRISAARLYAICHVLGVPIASMFEDIPRNAPKPKKNGHTAARSKKKKAAGLTTGGVA</sequence>
<dbReference type="RefSeq" id="WP_172842788.1">
    <property type="nucleotide sequence ID" value="NZ_LT670817.1"/>
</dbReference>
<dbReference type="InterPro" id="IPR001387">
    <property type="entry name" value="Cro/C1-type_HTH"/>
</dbReference>
<proteinExistence type="predicted"/>
<dbReference type="SUPFAM" id="SSF47413">
    <property type="entry name" value="lambda repressor-like DNA-binding domains"/>
    <property type="match status" value="1"/>
</dbReference>
<reference evidence="4 5" key="1">
    <citation type="submission" date="2016-11" db="EMBL/GenBank/DDBJ databases">
        <authorList>
            <person name="Jaros S."/>
            <person name="Januszkiewicz K."/>
            <person name="Wedrychowicz H."/>
        </authorList>
    </citation>
    <scope>NUCLEOTIDE SEQUENCE [LARGE SCALE GENOMIC DNA]</scope>
    <source>
        <strain evidence="4 5">GAS138</strain>
    </source>
</reference>
<evidence type="ECO:0000313" key="5">
    <source>
        <dbReference type="Proteomes" id="UP000189796"/>
    </source>
</evidence>
<dbReference type="SMART" id="SM00530">
    <property type="entry name" value="HTH_XRE"/>
    <property type="match status" value="1"/>
</dbReference>
<protein>
    <submittedName>
        <fullName evidence="4">Transcriptional regulator, contains XRE-family HTH domain</fullName>
    </submittedName>
</protein>
<dbReference type="PANTHER" id="PTHR46558">
    <property type="entry name" value="TRACRIPTIONAL REGULATORY PROTEIN-RELATED-RELATED"/>
    <property type="match status" value="1"/>
</dbReference>
<evidence type="ECO:0000256" key="1">
    <source>
        <dbReference type="ARBA" id="ARBA00023125"/>
    </source>
</evidence>
<dbReference type="GO" id="GO:0003677">
    <property type="term" value="F:DNA binding"/>
    <property type="evidence" value="ECO:0007669"/>
    <property type="project" value="UniProtKB-KW"/>
</dbReference>
<dbReference type="Pfam" id="PF01381">
    <property type="entry name" value="HTH_3"/>
    <property type="match status" value="1"/>
</dbReference>
<keyword evidence="1" id="KW-0238">DNA-binding</keyword>
<dbReference type="InterPro" id="IPR010982">
    <property type="entry name" value="Lambda_DNA-bd_dom_sf"/>
</dbReference>